<reference evidence="3" key="2">
    <citation type="submission" date="2015-01" db="EMBL/GenBank/DDBJ databases">
        <title>Evolutionary Origins and Diversification of the Mycorrhizal Mutualists.</title>
        <authorList>
            <consortium name="DOE Joint Genome Institute"/>
            <consortium name="Mycorrhizal Genomics Consortium"/>
            <person name="Kohler A."/>
            <person name="Kuo A."/>
            <person name="Nagy L.G."/>
            <person name="Floudas D."/>
            <person name="Copeland A."/>
            <person name="Barry K.W."/>
            <person name="Cichocki N."/>
            <person name="Veneault-Fourrey C."/>
            <person name="LaButti K."/>
            <person name="Lindquist E.A."/>
            <person name="Lipzen A."/>
            <person name="Lundell T."/>
            <person name="Morin E."/>
            <person name="Murat C."/>
            <person name="Riley R."/>
            <person name="Ohm R."/>
            <person name="Sun H."/>
            <person name="Tunlid A."/>
            <person name="Henrissat B."/>
            <person name="Grigoriev I.V."/>
            <person name="Hibbett D.S."/>
            <person name="Martin F."/>
        </authorList>
    </citation>
    <scope>NUCLEOTIDE SEQUENCE [LARGE SCALE GENOMIC DNA]</scope>
    <source>
        <strain evidence="3">Marx 270</strain>
    </source>
</reference>
<dbReference type="PANTHER" id="PTHR40465:SF1">
    <property type="entry name" value="DUF6534 DOMAIN-CONTAINING PROTEIN"/>
    <property type="match status" value="1"/>
</dbReference>
<dbReference type="STRING" id="870435.A0A0C3NMT8"/>
<dbReference type="Proteomes" id="UP000054217">
    <property type="component" value="Unassembled WGS sequence"/>
</dbReference>
<proteinExistence type="predicted"/>
<feature type="transmembrane region" description="Helical" evidence="1">
    <location>
        <begin position="46"/>
        <end position="65"/>
    </location>
</feature>
<dbReference type="PANTHER" id="PTHR40465">
    <property type="entry name" value="CHROMOSOME 1, WHOLE GENOME SHOTGUN SEQUENCE"/>
    <property type="match status" value="1"/>
</dbReference>
<dbReference type="HOGENOM" id="CLU_046025_16_1_1"/>
<sequence>MSTLVISLARGPLVGTCLSLWLYGITCLQACFYFQTYVNDRTSLKLTVVSLLTLETAHVVLTMWLMDYYFVANYGNEQVLESTTWMTMITWSIGFIIGLIVYLYFIWRIWMCNLTPHVLLSYS</sequence>
<keyword evidence="1" id="KW-0812">Transmembrane</keyword>
<feature type="transmembrane region" description="Helical" evidence="1">
    <location>
        <begin position="85"/>
        <end position="107"/>
    </location>
</feature>
<gene>
    <name evidence="2" type="ORF">M404DRAFT_243249</name>
</gene>
<evidence type="ECO:0000313" key="3">
    <source>
        <dbReference type="Proteomes" id="UP000054217"/>
    </source>
</evidence>
<name>A0A0C3NMT8_PISTI</name>
<feature type="transmembrane region" description="Helical" evidence="1">
    <location>
        <begin position="12"/>
        <end position="34"/>
    </location>
</feature>
<dbReference type="EMBL" id="KN832043">
    <property type="protein sequence ID" value="KIN96648.1"/>
    <property type="molecule type" value="Genomic_DNA"/>
</dbReference>
<accession>A0A0C3NMT8</accession>
<evidence type="ECO:0000256" key="1">
    <source>
        <dbReference type="SAM" id="Phobius"/>
    </source>
</evidence>
<protein>
    <submittedName>
        <fullName evidence="2">Uncharacterized protein</fullName>
    </submittedName>
</protein>
<evidence type="ECO:0000313" key="2">
    <source>
        <dbReference type="EMBL" id="KIN96648.1"/>
    </source>
</evidence>
<organism evidence="2 3">
    <name type="scientific">Pisolithus tinctorius Marx 270</name>
    <dbReference type="NCBI Taxonomy" id="870435"/>
    <lineage>
        <taxon>Eukaryota</taxon>
        <taxon>Fungi</taxon>
        <taxon>Dikarya</taxon>
        <taxon>Basidiomycota</taxon>
        <taxon>Agaricomycotina</taxon>
        <taxon>Agaricomycetes</taxon>
        <taxon>Agaricomycetidae</taxon>
        <taxon>Boletales</taxon>
        <taxon>Sclerodermatineae</taxon>
        <taxon>Pisolithaceae</taxon>
        <taxon>Pisolithus</taxon>
    </lineage>
</organism>
<keyword evidence="3" id="KW-1185">Reference proteome</keyword>
<dbReference type="OrthoDB" id="2535105at2759"/>
<reference evidence="2 3" key="1">
    <citation type="submission" date="2014-04" db="EMBL/GenBank/DDBJ databases">
        <authorList>
            <consortium name="DOE Joint Genome Institute"/>
            <person name="Kuo A."/>
            <person name="Kohler A."/>
            <person name="Costa M.D."/>
            <person name="Nagy L.G."/>
            <person name="Floudas D."/>
            <person name="Copeland A."/>
            <person name="Barry K.W."/>
            <person name="Cichocki N."/>
            <person name="Veneault-Fourrey C."/>
            <person name="LaButti K."/>
            <person name="Lindquist E.A."/>
            <person name="Lipzen A."/>
            <person name="Lundell T."/>
            <person name="Morin E."/>
            <person name="Murat C."/>
            <person name="Sun H."/>
            <person name="Tunlid A."/>
            <person name="Henrissat B."/>
            <person name="Grigoriev I.V."/>
            <person name="Hibbett D.S."/>
            <person name="Martin F."/>
            <person name="Nordberg H.P."/>
            <person name="Cantor M.N."/>
            <person name="Hua S.X."/>
        </authorList>
    </citation>
    <scope>NUCLEOTIDE SEQUENCE [LARGE SCALE GENOMIC DNA]</scope>
    <source>
        <strain evidence="2 3">Marx 270</strain>
    </source>
</reference>
<dbReference type="AlphaFoldDB" id="A0A0C3NMT8"/>
<keyword evidence="1" id="KW-1133">Transmembrane helix</keyword>
<dbReference type="InParanoid" id="A0A0C3NMT8"/>
<keyword evidence="1" id="KW-0472">Membrane</keyword>